<comment type="caution">
    <text evidence="3">The sequence shown here is derived from an EMBL/GenBank/DDBJ whole genome shotgun (WGS) entry which is preliminary data.</text>
</comment>
<dbReference type="SUPFAM" id="SSF55961">
    <property type="entry name" value="Bet v1-like"/>
    <property type="match status" value="1"/>
</dbReference>
<name>A0ABV8QSD9_9BACT</name>
<dbReference type="Pfam" id="PF08327">
    <property type="entry name" value="AHSA1"/>
    <property type="match status" value="1"/>
</dbReference>
<protein>
    <submittedName>
        <fullName evidence="3">SRPBCC domain-containing protein</fullName>
    </submittedName>
</protein>
<organism evidence="3 4">
    <name type="scientific">Ferruginibacter yonginensis</name>
    <dbReference type="NCBI Taxonomy" id="1310416"/>
    <lineage>
        <taxon>Bacteria</taxon>
        <taxon>Pseudomonadati</taxon>
        <taxon>Bacteroidota</taxon>
        <taxon>Chitinophagia</taxon>
        <taxon>Chitinophagales</taxon>
        <taxon>Chitinophagaceae</taxon>
        <taxon>Ferruginibacter</taxon>
    </lineage>
</organism>
<sequence>MIENITVTTTVLKPIDKVWEYFTQPQHVTMWNAASDDWHCPAATNDLKVGGTFHYTMAAKDGSMSFDFWGTYNDVQKEKLLEITLGDNRKMTVHFTALEKGTLLKESFEPETQNSKELQQAGWQAILDNFKKYAEGL</sequence>
<dbReference type="EMBL" id="JBHSCZ010000002">
    <property type="protein sequence ID" value="MFC4263175.1"/>
    <property type="molecule type" value="Genomic_DNA"/>
</dbReference>
<evidence type="ECO:0000256" key="1">
    <source>
        <dbReference type="ARBA" id="ARBA00006817"/>
    </source>
</evidence>
<accession>A0ABV8QSD9</accession>
<dbReference type="Gene3D" id="3.30.530.20">
    <property type="match status" value="1"/>
</dbReference>
<dbReference type="RefSeq" id="WP_379709386.1">
    <property type="nucleotide sequence ID" value="NZ_JBHSCZ010000002.1"/>
</dbReference>
<proteinExistence type="inferred from homology"/>
<dbReference type="InterPro" id="IPR013538">
    <property type="entry name" value="ASHA1/2-like_C"/>
</dbReference>
<evidence type="ECO:0000313" key="3">
    <source>
        <dbReference type="EMBL" id="MFC4263175.1"/>
    </source>
</evidence>
<dbReference type="InterPro" id="IPR023393">
    <property type="entry name" value="START-like_dom_sf"/>
</dbReference>
<evidence type="ECO:0000259" key="2">
    <source>
        <dbReference type="Pfam" id="PF08327"/>
    </source>
</evidence>
<dbReference type="Proteomes" id="UP001595907">
    <property type="component" value="Unassembled WGS sequence"/>
</dbReference>
<comment type="similarity">
    <text evidence="1">Belongs to the AHA1 family.</text>
</comment>
<reference evidence="4" key="1">
    <citation type="journal article" date="2019" name="Int. J. Syst. Evol. Microbiol.">
        <title>The Global Catalogue of Microorganisms (GCM) 10K type strain sequencing project: providing services to taxonomists for standard genome sequencing and annotation.</title>
        <authorList>
            <consortium name="The Broad Institute Genomics Platform"/>
            <consortium name="The Broad Institute Genome Sequencing Center for Infectious Disease"/>
            <person name="Wu L."/>
            <person name="Ma J."/>
        </authorList>
    </citation>
    <scope>NUCLEOTIDE SEQUENCE [LARGE SCALE GENOMIC DNA]</scope>
    <source>
        <strain evidence="4">CECT 8289</strain>
    </source>
</reference>
<feature type="domain" description="Activator of Hsp90 ATPase homologue 1/2-like C-terminal" evidence="2">
    <location>
        <begin position="14"/>
        <end position="135"/>
    </location>
</feature>
<gene>
    <name evidence="3" type="ORF">ACFOWM_09825</name>
</gene>
<keyword evidence="4" id="KW-1185">Reference proteome</keyword>
<evidence type="ECO:0000313" key="4">
    <source>
        <dbReference type="Proteomes" id="UP001595907"/>
    </source>
</evidence>